<gene>
    <name evidence="1" type="ORF">F503_00957</name>
</gene>
<evidence type="ECO:0000313" key="2">
    <source>
        <dbReference type="Proteomes" id="UP000016923"/>
    </source>
</evidence>
<dbReference type="OMA" id="EVWFVEV"/>
<dbReference type="OrthoDB" id="6362633at2759"/>
<proteinExistence type="predicted"/>
<organism evidence="1 2">
    <name type="scientific">Ophiostoma piceae (strain UAMH 11346)</name>
    <name type="common">Sap stain fungus</name>
    <dbReference type="NCBI Taxonomy" id="1262450"/>
    <lineage>
        <taxon>Eukaryota</taxon>
        <taxon>Fungi</taxon>
        <taxon>Dikarya</taxon>
        <taxon>Ascomycota</taxon>
        <taxon>Pezizomycotina</taxon>
        <taxon>Sordariomycetes</taxon>
        <taxon>Sordariomycetidae</taxon>
        <taxon>Ophiostomatales</taxon>
        <taxon>Ophiostomataceae</taxon>
        <taxon>Ophiostoma</taxon>
    </lineage>
</organism>
<dbReference type="GO" id="GO:0016301">
    <property type="term" value="F:kinase activity"/>
    <property type="evidence" value="ECO:0007669"/>
    <property type="project" value="UniProtKB-KW"/>
</dbReference>
<dbReference type="VEuPathDB" id="FungiDB:F503_00957"/>
<reference evidence="1 2" key="1">
    <citation type="journal article" date="2013" name="BMC Genomics">
        <title>The genome and transcriptome of the pine saprophyte Ophiostoma piceae, and a comparison with the bark beetle-associated pine pathogen Grosmannia clavigera.</title>
        <authorList>
            <person name="Haridas S."/>
            <person name="Wang Y."/>
            <person name="Lim L."/>
            <person name="Massoumi Alamouti S."/>
            <person name="Jackman S."/>
            <person name="Docking R."/>
            <person name="Robertson G."/>
            <person name="Birol I."/>
            <person name="Bohlmann J."/>
            <person name="Breuil C."/>
        </authorList>
    </citation>
    <scope>NUCLEOTIDE SEQUENCE [LARGE SCALE GENOMIC DNA]</scope>
    <source>
        <strain evidence="1 2">UAMH 11346</strain>
    </source>
</reference>
<keyword evidence="1" id="KW-0418">Kinase</keyword>
<name>S3C3T8_OPHP1</name>
<evidence type="ECO:0000313" key="1">
    <source>
        <dbReference type="EMBL" id="EPE08174.1"/>
    </source>
</evidence>
<protein>
    <submittedName>
        <fullName evidence="1">Kinase-related protein</fullName>
    </submittedName>
</protein>
<accession>S3C3T8</accession>
<dbReference type="AlphaFoldDB" id="S3C3T8"/>
<dbReference type="InterPro" id="IPR027417">
    <property type="entry name" value="P-loop_NTPase"/>
</dbReference>
<keyword evidence="1" id="KW-0808">Transferase</keyword>
<sequence length="242" mass="26272">MESQVNRLVNKVWHRYLQTPSDQRVMIAIGGIPGSGKTSLAHAVVEGINKKQADKSKGASADAEPVAMAVPMDGFHLTRAQLSAMPDPAHAHARRGAEFTFDGAAFLRLVEQLRQKITAGSAPILCPSFDHAVKDPVDDAIAIGPRQRIVLFEGNYVCLDKEPWRTASDAEHMDERWFVDVDFAVARPRLIKRHVAAGIAADAESAAARADENDLVNGAEIVAGRVSTIDETIVSREDADWS</sequence>
<dbReference type="eggNOG" id="KOG2702">
    <property type="taxonomic scope" value="Eukaryota"/>
</dbReference>
<dbReference type="Gene3D" id="3.40.50.300">
    <property type="entry name" value="P-loop containing nucleotide triphosphate hydrolases"/>
    <property type="match status" value="1"/>
</dbReference>
<dbReference type="SUPFAM" id="SSF52540">
    <property type="entry name" value="P-loop containing nucleoside triphosphate hydrolases"/>
    <property type="match status" value="1"/>
</dbReference>
<keyword evidence="2" id="KW-1185">Reference proteome</keyword>
<dbReference type="HOGENOM" id="CLU_067202_1_1_1"/>
<dbReference type="PANTHER" id="PTHR10285">
    <property type="entry name" value="URIDINE KINASE"/>
    <property type="match status" value="1"/>
</dbReference>
<dbReference type="Proteomes" id="UP000016923">
    <property type="component" value="Unassembled WGS sequence"/>
</dbReference>
<dbReference type="EMBL" id="KE148149">
    <property type="protein sequence ID" value="EPE08174.1"/>
    <property type="molecule type" value="Genomic_DNA"/>
</dbReference>
<dbReference type="STRING" id="1262450.S3C3T8"/>